<dbReference type="GO" id="GO:0005524">
    <property type="term" value="F:ATP binding"/>
    <property type="evidence" value="ECO:0007669"/>
    <property type="project" value="UniProtKB-KW"/>
</dbReference>
<evidence type="ECO:0000256" key="2">
    <source>
        <dbReference type="ARBA" id="ARBA00022840"/>
    </source>
</evidence>
<gene>
    <name evidence="4" type="ORF">AQJ66_29675</name>
</gene>
<dbReference type="GO" id="GO:0003677">
    <property type="term" value="F:DNA binding"/>
    <property type="evidence" value="ECO:0007669"/>
    <property type="project" value="InterPro"/>
</dbReference>
<dbReference type="SUPFAM" id="SSF46894">
    <property type="entry name" value="C-terminal effector domain of the bipartite response regulators"/>
    <property type="match status" value="1"/>
</dbReference>
<dbReference type="Proteomes" id="UP000053024">
    <property type="component" value="Unassembled WGS sequence"/>
</dbReference>
<comment type="caution">
    <text evidence="4">The sequence shown here is derived from an EMBL/GenBank/DDBJ whole genome shotgun (WGS) entry which is preliminary data.</text>
</comment>
<keyword evidence="5" id="KW-1185">Reference proteome</keyword>
<dbReference type="STRING" id="285568.AQJ66_29675"/>
<dbReference type="Pfam" id="PF00196">
    <property type="entry name" value="GerE"/>
    <property type="match status" value="1"/>
</dbReference>
<dbReference type="SMART" id="SM00421">
    <property type="entry name" value="HTH_LUXR"/>
    <property type="match status" value="1"/>
</dbReference>
<protein>
    <submittedName>
        <fullName evidence="4">LuxR family transcriptional regulator</fullName>
    </submittedName>
</protein>
<evidence type="ECO:0000259" key="3">
    <source>
        <dbReference type="PROSITE" id="PS50043"/>
    </source>
</evidence>
<evidence type="ECO:0000313" key="4">
    <source>
        <dbReference type="EMBL" id="KUN79044.1"/>
    </source>
</evidence>
<dbReference type="GO" id="GO:0004016">
    <property type="term" value="F:adenylate cyclase activity"/>
    <property type="evidence" value="ECO:0007669"/>
    <property type="project" value="TreeGrafter"/>
</dbReference>
<name>A0A101SRT9_9ACTN</name>
<dbReference type="InterPro" id="IPR000792">
    <property type="entry name" value="Tscrpt_reg_LuxR_C"/>
</dbReference>
<dbReference type="GO" id="GO:0005737">
    <property type="term" value="C:cytoplasm"/>
    <property type="evidence" value="ECO:0007669"/>
    <property type="project" value="TreeGrafter"/>
</dbReference>
<dbReference type="GO" id="GO:0006355">
    <property type="term" value="P:regulation of DNA-templated transcription"/>
    <property type="evidence" value="ECO:0007669"/>
    <property type="project" value="InterPro"/>
</dbReference>
<sequence length="947" mass="99877">MASLIGLEAAGAPGLVGRDVELSLLREHMREAGAMRAALLRGPAGVGKTRLMAAALAETGGDVRVLTVKCQEGGGTAFEAVRALFAPLGLTGPDPAGSPLLSGSARLALPALAPDRAPAGSPAGPADSYAVMHGLYWLTAGLAAEEPLVLAVDDVQWCDEASLRWLGFLVRRAADLPIALFVTLRTETGAPAPDALDEIADAAACLTVDVAPLPYDAVREILTAALGTEPAPAVVARCLEITGGTPFLVHLLAGELAEVAPGGAPDAAALSDGFGRRAVARFHIDRLTPGQSAVARAAAILETDDPALIAALAGTRPGLARRALEDLRDLGLLLPGSLGYRHDLFRQAVLDAVPPAERDDLRERAARLLNDSHSSAEQVALQLMRLPEIPEPWMVTALRSAALGAEQRGAPAVAGQYLTRALRHDPDDVELLSASARALAHSDSGAALGRLEHALTLVTEPRARCRLILQYVVTALGAYRSPRAFELANEAVELCATQLGDSPADQALRTRVEAMVLVAGLDEKTTVRQVGERFRDRTPPAGETAEERLLLGMLCALGTLEGRPAAEVVPAAGRVLCVGDVSLGGWGALGASLTLYLADEIKPVDLALTALLEQSRIRGEAWTCGVASSTRAQMHLWAGNITQALSDAQLAFDLVHRLLRVSSAVGPQCALAEALVHRGDPHRAQELVDLVARPGLDRFALEYHTYLMARGRVRAALGDLEGALHHLNRCGDSLADAGIGNPVLAPWWFDAVQILAGLGRPEEGRAVVERVAPSVRRWGTPRALGMLHLCRGVLAPGTAGIEELTEAARLLENSAGQLESARAEYLLGRRLMDHGDAAGARERLRRSIDTAVRCGSRLLLDQAVAALSAAGGRLRHSTQSPTEALSGSERQIAERAAAGATNREIAESLFLTQRTVEFHLTSVYRKLGIGGRQELADALDEPWKPAQ</sequence>
<dbReference type="AlphaFoldDB" id="A0A101SRT9"/>
<reference evidence="4 5" key="1">
    <citation type="submission" date="2015-10" db="EMBL/GenBank/DDBJ databases">
        <title>Draft genome sequence of Streptomyces bungoensis DSM 41781, type strain for the species Streptomyces bungoensis.</title>
        <authorList>
            <person name="Ruckert C."/>
            <person name="Winkler A."/>
            <person name="Kalinowski J."/>
            <person name="Kampfer P."/>
            <person name="Glaeser S."/>
        </authorList>
    </citation>
    <scope>NUCLEOTIDE SEQUENCE [LARGE SCALE GENOMIC DNA]</scope>
    <source>
        <strain evidence="4 5">DSM 41781</strain>
    </source>
</reference>
<organism evidence="4 5">
    <name type="scientific">Streptomyces bungoensis</name>
    <dbReference type="NCBI Taxonomy" id="285568"/>
    <lineage>
        <taxon>Bacteria</taxon>
        <taxon>Bacillati</taxon>
        <taxon>Actinomycetota</taxon>
        <taxon>Actinomycetes</taxon>
        <taxon>Kitasatosporales</taxon>
        <taxon>Streptomycetaceae</taxon>
        <taxon>Streptomyces</taxon>
    </lineage>
</organism>
<evidence type="ECO:0000313" key="5">
    <source>
        <dbReference type="Proteomes" id="UP000053024"/>
    </source>
</evidence>
<dbReference type="SUPFAM" id="SSF52540">
    <property type="entry name" value="P-loop containing nucleoside triphosphate hydrolases"/>
    <property type="match status" value="1"/>
</dbReference>
<accession>A0A101SRT9</accession>
<keyword evidence="2" id="KW-0067">ATP-binding</keyword>
<evidence type="ECO:0000256" key="1">
    <source>
        <dbReference type="ARBA" id="ARBA00022741"/>
    </source>
</evidence>
<dbReference type="PANTHER" id="PTHR16305">
    <property type="entry name" value="TESTICULAR SOLUBLE ADENYLYL CYCLASE"/>
    <property type="match status" value="1"/>
</dbReference>
<dbReference type="Gene3D" id="1.10.10.10">
    <property type="entry name" value="Winged helix-like DNA-binding domain superfamily/Winged helix DNA-binding domain"/>
    <property type="match status" value="1"/>
</dbReference>
<dbReference type="InterPro" id="IPR041664">
    <property type="entry name" value="AAA_16"/>
</dbReference>
<dbReference type="EMBL" id="LMWX01000055">
    <property type="protein sequence ID" value="KUN79044.1"/>
    <property type="molecule type" value="Genomic_DNA"/>
</dbReference>
<dbReference type="SUPFAM" id="SSF48452">
    <property type="entry name" value="TPR-like"/>
    <property type="match status" value="1"/>
</dbReference>
<dbReference type="Pfam" id="PF13191">
    <property type="entry name" value="AAA_16"/>
    <property type="match status" value="1"/>
</dbReference>
<dbReference type="RefSeq" id="WP_061928160.1">
    <property type="nucleotide sequence ID" value="NZ_JBEYBH010000035.1"/>
</dbReference>
<dbReference type="InterPro" id="IPR027417">
    <property type="entry name" value="P-loop_NTPase"/>
</dbReference>
<dbReference type="InterPro" id="IPR011990">
    <property type="entry name" value="TPR-like_helical_dom_sf"/>
</dbReference>
<proteinExistence type="predicted"/>
<dbReference type="InterPro" id="IPR016032">
    <property type="entry name" value="Sig_transdc_resp-reg_C-effctor"/>
</dbReference>
<dbReference type="PRINTS" id="PR00038">
    <property type="entry name" value="HTHLUXR"/>
</dbReference>
<dbReference type="PROSITE" id="PS50043">
    <property type="entry name" value="HTH_LUXR_2"/>
    <property type="match status" value="1"/>
</dbReference>
<dbReference type="PANTHER" id="PTHR16305:SF35">
    <property type="entry name" value="TRANSCRIPTIONAL ACTIVATOR DOMAIN"/>
    <property type="match status" value="1"/>
</dbReference>
<feature type="domain" description="HTH luxR-type" evidence="3">
    <location>
        <begin position="878"/>
        <end position="943"/>
    </location>
</feature>
<dbReference type="PROSITE" id="PS00622">
    <property type="entry name" value="HTH_LUXR_1"/>
    <property type="match status" value="1"/>
</dbReference>
<keyword evidence="1" id="KW-0547">Nucleotide-binding</keyword>
<dbReference type="Gene3D" id="1.25.40.10">
    <property type="entry name" value="Tetratricopeptide repeat domain"/>
    <property type="match status" value="1"/>
</dbReference>
<dbReference type="InterPro" id="IPR036388">
    <property type="entry name" value="WH-like_DNA-bd_sf"/>
</dbReference>
<dbReference type="CDD" id="cd06170">
    <property type="entry name" value="LuxR_C_like"/>
    <property type="match status" value="1"/>
</dbReference>